<dbReference type="AlphaFoldDB" id="A0A347ZWE3"/>
<dbReference type="GO" id="GO:0008483">
    <property type="term" value="F:transaminase activity"/>
    <property type="evidence" value="ECO:0007669"/>
    <property type="project" value="InterPro"/>
</dbReference>
<proteinExistence type="inferred from homology"/>
<evidence type="ECO:0000256" key="1">
    <source>
        <dbReference type="ARBA" id="ARBA00001933"/>
    </source>
</evidence>
<comment type="similarity">
    <text evidence="3">Belongs to the class-III pyridoxal-phosphate-dependent aminotransferase family.</text>
</comment>
<dbReference type="Gene3D" id="3.90.1150.10">
    <property type="entry name" value="Aspartate Aminotransferase, domain 1"/>
    <property type="match status" value="1"/>
</dbReference>
<comment type="cofactor">
    <cofactor evidence="1">
        <name>pyridoxal 5'-phosphate</name>
        <dbReference type="ChEBI" id="CHEBI:597326"/>
    </cofactor>
</comment>
<dbReference type="InterPro" id="IPR005814">
    <property type="entry name" value="Aminotrans_3"/>
</dbReference>
<dbReference type="PANTHER" id="PTHR43713:SF3">
    <property type="entry name" value="GLUTAMATE-1-SEMIALDEHYDE 2,1-AMINOMUTASE 1, CHLOROPLASTIC-RELATED"/>
    <property type="match status" value="1"/>
</dbReference>
<name>A0A347ZWE3_9CHLR</name>
<sequence>MEYQEIIDRKKTIVNSPIHSIPEAAFQKVIQDFYQRGPKSQAHYERMKAVVPGGLQHNLGISKPFALAYQSAKGDKIYDIDGNEYTDYLMDGGPIILGHHFEPLDAEVVKLISERGPAVGLTHENELRFAEEIVKNIPSVEMVRFVASGTEADTLAIRLARVYTGRQKIVKISGNYHGWSDQLTLSINFPGTGAMDAAGIPPECYQNTIEVMQNDFDGLARTFEQHKGEIAAVLVEPTGGHAGTFLAHPDWNKALREVCDQYGALLIFDEVISGFRLSLACGEEYYGVRPDLTVLGKIVSHGYPSAGAVGGPKEIMQYCHPSQVGGKEAFTAGTMSANAIMVTAGYFSLKFIREYQAIEKSAAYANRLTNALNELFATRKDLPFFAYNLQSIVHVETACYNGISLVENPAARLPEAMQRYTVVQTYALALMTRGVLPLGDRFYCCMQHDEDSLRKTLAAWEYVLTLIPAD</sequence>
<dbReference type="Gene3D" id="3.40.640.10">
    <property type="entry name" value="Type I PLP-dependent aspartate aminotransferase-like (Major domain)"/>
    <property type="match status" value="1"/>
</dbReference>
<dbReference type="Pfam" id="PF00202">
    <property type="entry name" value="Aminotran_3"/>
    <property type="match status" value="1"/>
</dbReference>
<evidence type="ECO:0000256" key="2">
    <source>
        <dbReference type="ARBA" id="ARBA00022898"/>
    </source>
</evidence>
<dbReference type="InterPro" id="IPR015422">
    <property type="entry name" value="PyrdxlP-dep_Trfase_small"/>
</dbReference>
<accession>A0A347ZWE3</accession>
<dbReference type="GO" id="GO:0030170">
    <property type="term" value="F:pyridoxal phosphate binding"/>
    <property type="evidence" value="ECO:0007669"/>
    <property type="project" value="InterPro"/>
</dbReference>
<dbReference type="EMBL" id="QUMS01000005">
    <property type="protein sequence ID" value="REG05367.1"/>
    <property type="molecule type" value="Genomic_DNA"/>
</dbReference>
<dbReference type="InterPro" id="IPR015424">
    <property type="entry name" value="PyrdxlP-dep_Trfase"/>
</dbReference>
<dbReference type="Proteomes" id="UP000256388">
    <property type="component" value="Unassembled WGS sequence"/>
</dbReference>
<evidence type="ECO:0000313" key="5">
    <source>
        <dbReference type="Proteomes" id="UP000256388"/>
    </source>
</evidence>
<dbReference type="PANTHER" id="PTHR43713">
    <property type="entry name" value="GLUTAMATE-1-SEMIALDEHYDE 2,1-AMINOMUTASE"/>
    <property type="match status" value="1"/>
</dbReference>
<dbReference type="SUPFAM" id="SSF53383">
    <property type="entry name" value="PLP-dependent transferases"/>
    <property type="match status" value="1"/>
</dbReference>
<keyword evidence="2 3" id="KW-0663">Pyridoxal phosphate</keyword>
<evidence type="ECO:0000256" key="3">
    <source>
        <dbReference type="RuleBase" id="RU003560"/>
    </source>
</evidence>
<keyword evidence="5" id="KW-1185">Reference proteome</keyword>
<comment type="caution">
    <text evidence="4">The sequence shown here is derived from an EMBL/GenBank/DDBJ whole genome shotgun (WGS) entry which is preliminary data.</text>
</comment>
<dbReference type="InterPro" id="IPR015421">
    <property type="entry name" value="PyrdxlP-dep_Trfase_major"/>
</dbReference>
<dbReference type="OrthoDB" id="9807885at2"/>
<dbReference type="RefSeq" id="WP_116226036.1">
    <property type="nucleotide sequence ID" value="NZ_AP018437.1"/>
</dbReference>
<reference evidence="4 5" key="1">
    <citation type="submission" date="2018-08" db="EMBL/GenBank/DDBJ databases">
        <title>Genomic Encyclopedia of Type Strains, Phase IV (KMG-IV): sequencing the most valuable type-strain genomes for metagenomic binning, comparative biology and taxonomic classification.</title>
        <authorList>
            <person name="Goeker M."/>
        </authorList>
    </citation>
    <scope>NUCLEOTIDE SEQUENCE [LARGE SCALE GENOMIC DNA]</scope>
    <source>
        <strain evidence="4 5">DSM 23923</strain>
    </source>
</reference>
<evidence type="ECO:0000313" key="4">
    <source>
        <dbReference type="EMBL" id="REG05367.1"/>
    </source>
</evidence>
<protein>
    <submittedName>
        <fullName evidence="4">Glutamate-1-semialdehyde 2,1-aminomutase</fullName>
    </submittedName>
</protein>
<gene>
    <name evidence="4" type="ORF">DFR64_2767</name>
</gene>
<organism evidence="4 5">
    <name type="scientific">Pelolinea submarina</name>
    <dbReference type="NCBI Taxonomy" id="913107"/>
    <lineage>
        <taxon>Bacteria</taxon>
        <taxon>Bacillati</taxon>
        <taxon>Chloroflexota</taxon>
        <taxon>Anaerolineae</taxon>
        <taxon>Anaerolineales</taxon>
        <taxon>Anaerolineaceae</taxon>
        <taxon>Pelolinea</taxon>
    </lineage>
</organism>